<protein>
    <recommendedName>
        <fullName evidence="4">DNA-binding response regulator</fullName>
    </recommendedName>
</protein>
<evidence type="ECO:0008006" key="4">
    <source>
        <dbReference type="Google" id="ProtNLM"/>
    </source>
</evidence>
<dbReference type="EMBL" id="CP011388">
    <property type="protein sequence ID" value="ANE46143.1"/>
    <property type="molecule type" value="Genomic_DNA"/>
</dbReference>
<gene>
    <name evidence="2" type="ORF">SY83_07535</name>
</gene>
<feature type="region of interest" description="Disordered" evidence="1">
    <location>
        <begin position="1"/>
        <end position="21"/>
    </location>
</feature>
<dbReference type="AlphaFoldDB" id="A0A172TH79"/>
<dbReference type="PATRIC" id="fig|1178515.4.peg.1493"/>
<reference evidence="2 3" key="1">
    <citation type="submission" date="2015-01" db="EMBL/GenBank/DDBJ databases">
        <title>Paenibacillus swuensis/DY6/whole genome sequencing.</title>
        <authorList>
            <person name="Kim M.K."/>
            <person name="Srinivasan S."/>
            <person name="Lee J.-J."/>
        </authorList>
    </citation>
    <scope>NUCLEOTIDE SEQUENCE [LARGE SCALE GENOMIC DNA]</scope>
    <source>
        <strain evidence="2 3">DY6</strain>
    </source>
</reference>
<dbReference type="KEGG" id="pswu:SY83_07535"/>
<dbReference type="RefSeq" id="WP_068605624.1">
    <property type="nucleotide sequence ID" value="NZ_CP011388.1"/>
</dbReference>
<evidence type="ECO:0000256" key="1">
    <source>
        <dbReference type="SAM" id="MobiDB-lite"/>
    </source>
</evidence>
<evidence type="ECO:0000313" key="3">
    <source>
        <dbReference type="Proteomes" id="UP000076927"/>
    </source>
</evidence>
<dbReference type="Proteomes" id="UP000076927">
    <property type="component" value="Chromosome"/>
</dbReference>
<organism evidence="2 3">
    <name type="scientific">Paenibacillus swuensis</name>
    <dbReference type="NCBI Taxonomy" id="1178515"/>
    <lineage>
        <taxon>Bacteria</taxon>
        <taxon>Bacillati</taxon>
        <taxon>Bacillota</taxon>
        <taxon>Bacilli</taxon>
        <taxon>Bacillales</taxon>
        <taxon>Paenibacillaceae</taxon>
        <taxon>Paenibacillus</taxon>
    </lineage>
</organism>
<dbReference type="STRING" id="1178515.SY83_07535"/>
<proteinExistence type="predicted"/>
<sequence>MFEKSYSDWLGQQTEEATGERRRKLKEHGHAEMMFLERVWWPALGNFDYLQPEYEVNDFRDGVRFLDFAYLRPPHKVCIEVDSFGHHHRNLDRYTFADRLLRQNHLVMDDWKVLRFSYDIIKDAPRQYQQLVQQWIGKFYGVDRKIEQGLTIQQSAVLRFTLKEQKAVKPEDVAKELNVCTHTARIILKDLVELKLLEPASGVVRVRAYKIANIYKN</sequence>
<evidence type="ECO:0000313" key="2">
    <source>
        <dbReference type="EMBL" id="ANE46143.1"/>
    </source>
</evidence>
<accession>A0A172TH79</accession>
<dbReference type="OrthoDB" id="2677830at2"/>
<keyword evidence="3" id="KW-1185">Reference proteome</keyword>
<name>A0A172TH79_9BACL</name>